<evidence type="ECO:0000313" key="3">
    <source>
        <dbReference type="Proteomes" id="UP001589818"/>
    </source>
</evidence>
<reference evidence="2 3" key="1">
    <citation type="submission" date="2024-09" db="EMBL/GenBank/DDBJ databases">
        <authorList>
            <person name="Sun Q."/>
            <person name="Mori K."/>
        </authorList>
    </citation>
    <scope>NUCLEOTIDE SEQUENCE [LARGE SCALE GENOMIC DNA]</scope>
    <source>
        <strain evidence="2 3">CCM 4839</strain>
    </source>
</reference>
<feature type="chain" id="PRO_5045179712" evidence="1">
    <location>
        <begin position="22"/>
        <end position="529"/>
    </location>
</feature>
<feature type="signal peptide" evidence="1">
    <location>
        <begin position="1"/>
        <end position="21"/>
    </location>
</feature>
<dbReference type="Proteomes" id="UP001589818">
    <property type="component" value="Unassembled WGS sequence"/>
</dbReference>
<dbReference type="InterPro" id="IPR017850">
    <property type="entry name" value="Alkaline_phosphatase_core_sf"/>
</dbReference>
<dbReference type="Pfam" id="PF01663">
    <property type="entry name" value="Phosphodiest"/>
    <property type="match status" value="1"/>
</dbReference>
<gene>
    <name evidence="2" type="ORF">ACFFJ8_23520</name>
</gene>
<name>A0ABV6JEJ2_9BACL</name>
<accession>A0ABV6JEJ2</accession>
<comment type="caution">
    <text evidence="2">The sequence shown here is derived from an EMBL/GenBank/DDBJ whole genome shotgun (WGS) entry which is preliminary data.</text>
</comment>
<sequence length="529" mass="59001">MLARNRNAIMLVLCLSLLVTAGCRTETGEQTNQLKAKSNIASNQTAKPVVLIMIDSIINKSLLKAIQEGRAPALQYLIKNGQYYQNVVSSFPTMSVTIDSSLLTGTYADRHHVPGLVWYSSAENRMIFYGNGAKESLKIDQLQVFLDAVYQLNQVQLNKKTKTIHEELAEKGKDSASVNAIIFRGKTQHTLNVPPWIAYSTRLPEHINVTGPKWLSYAALAQQNPKNDWNTPAWKKFGMNDEFSAQELAYLIKQNKLPNVTIAYFPENDNTVHRKGPAELGGIEKADQALQDVLNAYGSWEQALKSSVWIVMGDSAQSYVYDDRDRSIVDLRPLLNRYRIAKLNESVSSEDQIVISTNERMAYVYAIDPKIALPDIVKLLKNEKKLDIIAMKDGENIRIAAGKSDKMFTYRPGVKYSDEYGQSWTLSGDPELVDISITNNKLKYGKYPDVLARLYGAMYSHDGSYVVVTVQPGYELIGESSPTHVGGGAHGSLHELDSLVPLIVSGTKTRPKTLRIVDIKDWILKLANG</sequence>
<dbReference type="Gene3D" id="3.40.720.10">
    <property type="entry name" value="Alkaline Phosphatase, subunit A"/>
    <property type="match status" value="1"/>
</dbReference>
<keyword evidence="3" id="KW-1185">Reference proteome</keyword>
<organism evidence="2 3">
    <name type="scientific">Paenibacillus mendelii</name>
    <dbReference type="NCBI Taxonomy" id="206163"/>
    <lineage>
        <taxon>Bacteria</taxon>
        <taxon>Bacillati</taxon>
        <taxon>Bacillota</taxon>
        <taxon>Bacilli</taxon>
        <taxon>Bacillales</taxon>
        <taxon>Paenibacillaceae</taxon>
        <taxon>Paenibacillus</taxon>
    </lineage>
</organism>
<proteinExistence type="predicted"/>
<dbReference type="EMBL" id="JBHLVF010000041">
    <property type="protein sequence ID" value="MFC0394321.1"/>
    <property type="molecule type" value="Genomic_DNA"/>
</dbReference>
<protein>
    <submittedName>
        <fullName evidence="2">Alkaline phosphatase family protein</fullName>
    </submittedName>
</protein>
<dbReference type="RefSeq" id="WP_204815475.1">
    <property type="nucleotide sequence ID" value="NZ_JANHOF010000001.1"/>
</dbReference>
<evidence type="ECO:0000313" key="2">
    <source>
        <dbReference type="EMBL" id="MFC0394321.1"/>
    </source>
</evidence>
<keyword evidence="1" id="KW-0732">Signal</keyword>
<evidence type="ECO:0000256" key="1">
    <source>
        <dbReference type="SAM" id="SignalP"/>
    </source>
</evidence>
<dbReference type="InterPro" id="IPR002591">
    <property type="entry name" value="Phosphodiest/P_Trfase"/>
</dbReference>
<dbReference type="PANTHER" id="PTHR10151:SF120">
    <property type="entry name" value="BIS(5'-ADENOSYL)-TRIPHOSPHATASE"/>
    <property type="match status" value="1"/>
</dbReference>
<dbReference type="SUPFAM" id="SSF53649">
    <property type="entry name" value="Alkaline phosphatase-like"/>
    <property type="match status" value="1"/>
</dbReference>
<dbReference type="PANTHER" id="PTHR10151">
    <property type="entry name" value="ECTONUCLEOTIDE PYROPHOSPHATASE/PHOSPHODIESTERASE"/>
    <property type="match status" value="1"/>
</dbReference>
<dbReference type="PROSITE" id="PS51257">
    <property type="entry name" value="PROKAR_LIPOPROTEIN"/>
    <property type="match status" value="1"/>
</dbReference>